<accession>A0A841C279</accession>
<name>A0A841C279_9ACTN</name>
<proteinExistence type="predicted"/>
<gene>
    <name evidence="1" type="ORF">F4553_006677</name>
</gene>
<evidence type="ECO:0000313" key="2">
    <source>
        <dbReference type="Proteomes" id="UP000587527"/>
    </source>
</evidence>
<protein>
    <submittedName>
        <fullName evidence="1">Uncharacterized protein</fullName>
    </submittedName>
</protein>
<comment type="caution">
    <text evidence="1">The sequence shown here is derived from an EMBL/GenBank/DDBJ whole genome shotgun (WGS) entry which is preliminary data.</text>
</comment>
<keyword evidence="2" id="KW-1185">Reference proteome</keyword>
<dbReference type="RefSeq" id="WP_184844124.1">
    <property type="nucleotide sequence ID" value="NZ_JACHMN010000003.1"/>
</dbReference>
<dbReference type="Proteomes" id="UP000587527">
    <property type="component" value="Unassembled WGS sequence"/>
</dbReference>
<reference evidence="1 2" key="1">
    <citation type="submission" date="2020-08" db="EMBL/GenBank/DDBJ databases">
        <title>Sequencing the genomes of 1000 actinobacteria strains.</title>
        <authorList>
            <person name="Klenk H.-P."/>
        </authorList>
    </citation>
    <scope>NUCLEOTIDE SEQUENCE [LARGE SCALE GENOMIC DNA]</scope>
    <source>
        <strain evidence="1 2">DSM 45362</strain>
    </source>
</reference>
<dbReference type="EMBL" id="JACHMN010000003">
    <property type="protein sequence ID" value="MBB5873243.1"/>
    <property type="molecule type" value="Genomic_DNA"/>
</dbReference>
<evidence type="ECO:0000313" key="1">
    <source>
        <dbReference type="EMBL" id="MBB5873243.1"/>
    </source>
</evidence>
<dbReference type="AlphaFoldDB" id="A0A841C279"/>
<sequence>MTPTPVVTLRELIAGNLRRLRASTTSSTEDVARSAQRLGLDWTAAWVQAAERGQRALTSEQLLSLPLVLSAALGHRVSLSDLLLGDEHVRIGKDDSEPIPATAIREVITAPAFRRSFTGLVERDSDSQRQLSAAAQAAEKIRAIARANLGEVDIRVLTRAETGASDLETKLAKKLGVPEIVVIAASALLWGRSMTEERQEQMKPGEDGKPPLITVVTKALSAAVSDRIAAADANRA</sequence>
<organism evidence="1 2">
    <name type="scientific">Allocatelliglobosispora scoriae</name>
    <dbReference type="NCBI Taxonomy" id="643052"/>
    <lineage>
        <taxon>Bacteria</taxon>
        <taxon>Bacillati</taxon>
        <taxon>Actinomycetota</taxon>
        <taxon>Actinomycetes</taxon>
        <taxon>Micromonosporales</taxon>
        <taxon>Micromonosporaceae</taxon>
        <taxon>Allocatelliglobosispora</taxon>
    </lineage>
</organism>